<dbReference type="Proteomes" id="UP001595956">
    <property type="component" value="Unassembled WGS sequence"/>
</dbReference>
<protein>
    <submittedName>
        <fullName evidence="2">L,D-transpeptidase family protein</fullName>
    </submittedName>
</protein>
<dbReference type="Pfam" id="PF03734">
    <property type="entry name" value="YkuD"/>
    <property type="match status" value="1"/>
</dbReference>
<dbReference type="RefSeq" id="WP_345178615.1">
    <property type="nucleotide sequence ID" value="NZ_BAABFQ010000007.1"/>
</dbReference>
<evidence type="ECO:0000313" key="3">
    <source>
        <dbReference type="Proteomes" id="UP001595956"/>
    </source>
</evidence>
<name>A0ABW0N1C1_9ACTN</name>
<feature type="domain" description="L,D-TPase catalytic" evidence="1">
    <location>
        <begin position="59"/>
        <end position="226"/>
    </location>
</feature>
<evidence type="ECO:0000313" key="2">
    <source>
        <dbReference type="EMBL" id="MFC5493915.1"/>
    </source>
</evidence>
<dbReference type="InterPro" id="IPR005490">
    <property type="entry name" value="LD_TPept_cat_dom"/>
</dbReference>
<dbReference type="PANTHER" id="PTHR38589">
    <property type="entry name" value="BLR0621 PROTEIN"/>
    <property type="match status" value="1"/>
</dbReference>
<sequence>MIPLLAAALAVTVTAGPAAPEPRPARVVTLDGVEVRLHADTRQVVTANRTSGHHARITSWVLRDGRWRQTMQATDGRIGYGGLVAGPRRQQGTGTTPLGTYDLLWAFGTHAPSPRWDLGYREIRSGDYWVQDNASQHYNRYRNKRLGGFRWRLPSGDPNSSERLADYPVQYEWSIVTSFNRQQVRYRGSGIFLHVNGSGATAGCVSAPRWFIKSLMGRLDPDLAPVIAVGR</sequence>
<evidence type="ECO:0000259" key="1">
    <source>
        <dbReference type="Pfam" id="PF03734"/>
    </source>
</evidence>
<reference evidence="3" key="1">
    <citation type="journal article" date="2019" name="Int. J. Syst. Evol. Microbiol.">
        <title>The Global Catalogue of Microorganisms (GCM) 10K type strain sequencing project: providing services to taxonomists for standard genome sequencing and annotation.</title>
        <authorList>
            <consortium name="The Broad Institute Genomics Platform"/>
            <consortium name="The Broad Institute Genome Sequencing Center for Infectious Disease"/>
            <person name="Wu L."/>
            <person name="Ma J."/>
        </authorList>
    </citation>
    <scope>NUCLEOTIDE SEQUENCE [LARGE SCALE GENOMIC DNA]</scope>
    <source>
        <strain evidence="3">KACC 13778</strain>
    </source>
</reference>
<proteinExistence type="predicted"/>
<accession>A0ABW0N1C1</accession>
<comment type="caution">
    <text evidence="2">The sequence shown here is derived from an EMBL/GenBank/DDBJ whole genome shotgun (WGS) entry which is preliminary data.</text>
</comment>
<dbReference type="PANTHER" id="PTHR38589:SF1">
    <property type="entry name" value="BLR0621 PROTEIN"/>
    <property type="match status" value="1"/>
</dbReference>
<organism evidence="2 3">
    <name type="scientific">Nocardioides caricicola</name>
    <dbReference type="NCBI Taxonomy" id="634770"/>
    <lineage>
        <taxon>Bacteria</taxon>
        <taxon>Bacillati</taxon>
        <taxon>Actinomycetota</taxon>
        <taxon>Actinomycetes</taxon>
        <taxon>Propionibacteriales</taxon>
        <taxon>Nocardioidaceae</taxon>
        <taxon>Nocardioides</taxon>
    </lineage>
</organism>
<dbReference type="EMBL" id="JBHSMD010000004">
    <property type="protein sequence ID" value="MFC5493915.1"/>
    <property type="molecule type" value="Genomic_DNA"/>
</dbReference>
<keyword evidence="3" id="KW-1185">Reference proteome</keyword>
<gene>
    <name evidence="2" type="ORF">ACFPKY_12440</name>
</gene>